<feature type="transmembrane region" description="Helical" evidence="1">
    <location>
        <begin position="131"/>
        <end position="151"/>
    </location>
</feature>
<dbReference type="AlphaFoldDB" id="A0A1F7J2S7"/>
<feature type="transmembrane region" description="Helical" evidence="1">
    <location>
        <begin position="6"/>
        <end position="26"/>
    </location>
</feature>
<name>A0A1F7J2S7_9BACT</name>
<dbReference type="EMBL" id="MGAQ01000023">
    <property type="protein sequence ID" value="OGK49925.1"/>
    <property type="molecule type" value="Genomic_DNA"/>
</dbReference>
<reference evidence="2 3" key="1">
    <citation type="journal article" date="2016" name="Nat. Commun.">
        <title>Thousands of microbial genomes shed light on interconnected biogeochemical processes in an aquifer system.</title>
        <authorList>
            <person name="Anantharaman K."/>
            <person name="Brown C.T."/>
            <person name="Hug L.A."/>
            <person name="Sharon I."/>
            <person name="Castelle C.J."/>
            <person name="Probst A.J."/>
            <person name="Thomas B.C."/>
            <person name="Singh A."/>
            <person name="Wilkins M.J."/>
            <person name="Karaoz U."/>
            <person name="Brodie E.L."/>
            <person name="Williams K.H."/>
            <person name="Hubbard S.S."/>
            <person name="Banfield J.F."/>
        </authorList>
    </citation>
    <scope>NUCLEOTIDE SEQUENCE [LARGE SCALE GENOMIC DNA]</scope>
</reference>
<protein>
    <submittedName>
        <fullName evidence="2">Uncharacterized protein</fullName>
    </submittedName>
</protein>
<evidence type="ECO:0000256" key="1">
    <source>
        <dbReference type="SAM" id="Phobius"/>
    </source>
</evidence>
<keyword evidence="1" id="KW-1133">Transmembrane helix</keyword>
<evidence type="ECO:0000313" key="3">
    <source>
        <dbReference type="Proteomes" id="UP000178558"/>
    </source>
</evidence>
<accession>A0A1F7J2S7</accession>
<feature type="transmembrane region" description="Helical" evidence="1">
    <location>
        <begin position="199"/>
        <end position="220"/>
    </location>
</feature>
<sequence>MIDQNFQFILFLVQLGLVYFISQATIREFFAGLRRFIKNDHTVALIVSFIYFPGTIIHEVSHLLTALLLMLKVHEIKIFPTIGEKEIRLGRVLYERKDPIRGILVGVAPLFVGLLVFFLLAYFKLFPSENIFLNVLIGYLVFTISSSMFSSKQDLVDLLYLIPFFIIIAGMIYVFNVKIEFAIQNKEALAKLASAFSKINFFLFISLVINVLCIFFLKILQSLGRK</sequence>
<feature type="transmembrane region" description="Helical" evidence="1">
    <location>
        <begin position="103"/>
        <end position="125"/>
    </location>
</feature>
<evidence type="ECO:0000313" key="2">
    <source>
        <dbReference type="EMBL" id="OGK49925.1"/>
    </source>
</evidence>
<proteinExistence type="predicted"/>
<keyword evidence="1" id="KW-0812">Transmembrane</keyword>
<feature type="transmembrane region" description="Helical" evidence="1">
    <location>
        <begin position="158"/>
        <end position="179"/>
    </location>
</feature>
<organism evidence="2 3">
    <name type="scientific">Candidatus Roizmanbacteria bacterium RIFCSPLOWO2_01_FULL_40_42</name>
    <dbReference type="NCBI Taxonomy" id="1802066"/>
    <lineage>
        <taxon>Bacteria</taxon>
        <taxon>Candidatus Roizmaniibacteriota</taxon>
    </lineage>
</organism>
<dbReference type="Proteomes" id="UP000178558">
    <property type="component" value="Unassembled WGS sequence"/>
</dbReference>
<keyword evidence="1" id="KW-0472">Membrane</keyword>
<gene>
    <name evidence="2" type="ORF">A3B50_00750</name>
</gene>
<comment type="caution">
    <text evidence="2">The sequence shown here is derived from an EMBL/GenBank/DDBJ whole genome shotgun (WGS) entry which is preliminary data.</text>
</comment>